<comment type="caution">
    <text evidence="2">The sequence shown here is derived from an EMBL/GenBank/DDBJ whole genome shotgun (WGS) entry which is preliminary data.</text>
</comment>
<name>G7E1J9_MIXOS</name>
<feature type="compositionally biased region" description="Basic and acidic residues" evidence="1">
    <location>
        <begin position="153"/>
        <end position="163"/>
    </location>
</feature>
<proteinExistence type="predicted"/>
<accession>G7E1J9</accession>
<evidence type="ECO:0000256" key="1">
    <source>
        <dbReference type="SAM" id="MobiDB-lite"/>
    </source>
</evidence>
<feature type="region of interest" description="Disordered" evidence="1">
    <location>
        <begin position="1"/>
        <end position="39"/>
    </location>
</feature>
<feature type="compositionally biased region" description="Basic and acidic residues" evidence="1">
    <location>
        <begin position="1"/>
        <end position="12"/>
    </location>
</feature>
<reference evidence="2 3" key="2">
    <citation type="journal article" date="2012" name="Open Biol.">
        <title>Characteristics of nucleosomes and linker DNA regions on the genome of the basidiomycete Mixia osmundae revealed by mono- and dinucleosome mapping.</title>
        <authorList>
            <person name="Nishida H."/>
            <person name="Kondo S."/>
            <person name="Matsumoto T."/>
            <person name="Suzuki Y."/>
            <person name="Yoshikawa H."/>
            <person name="Taylor T.D."/>
            <person name="Sugiyama J."/>
        </authorList>
    </citation>
    <scope>NUCLEOTIDE SEQUENCE [LARGE SCALE GENOMIC DNA]</scope>
    <source>
        <strain evidence="3">CBS 9802 / IAM 14324 / JCM 22182 / KY 12970</strain>
    </source>
</reference>
<dbReference type="Proteomes" id="UP000009131">
    <property type="component" value="Unassembled WGS sequence"/>
</dbReference>
<keyword evidence="3" id="KW-1185">Reference proteome</keyword>
<feature type="compositionally biased region" description="Polar residues" evidence="1">
    <location>
        <begin position="15"/>
        <end position="28"/>
    </location>
</feature>
<reference evidence="2 3" key="1">
    <citation type="journal article" date="2011" name="J. Gen. Appl. Microbiol.">
        <title>Draft genome sequencing of the enigmatic basidiomycete Mixia osmundae.</title>
        <authorList>
            <person name="Nishida H."/>
            <person name="Nagatsuka Y."/>
            <person name="Sugiyama J."/>
        </authorList>
    </citation>
    <scope>NUCLEOTIDE SEQUENCE [LARGE SCALE GENOMIC DNA]</scope>
    <source>
        <strain evidence="3">CBS 9802 / IAM 14324 / JCM 22182 / KY 12970</strain>
    </source>
</reference>
<feature type="compositionally biased region" description="Low complexity" evidence="1">
    <location>
        <begin position="192"/>
        <end position="210"/>
    </location>
</feature>
<dbReference type="AlphaFoldDB" id="G7E1J9"/>
<dbReference type="EMBL" id="BABT02000106">
    <property type="protein sequence ID" value="GAA96709.1"/>
    <property type="molecule type" value="Genomic_DNA"/>
</dbReference>
<feature type="compositionally biased region" description="Low complexity" evidence="1">
    <location>
        <begin position="230"/>
        <end position="251"/>
    </location>
</feature>
<feature type="region of interest" description="Disordered" evidence="1">
    <location>
        <begin position="55"/>
        <end position="293"/>
    </location>
</feature>
<feature type="compositionally biased region" description="Basic and acidic residues" evidence="1">
    <location>
        <begin position="327"/>
        <end position="357"/>
    </location>
</feature>
<gene>
    <name evidence="2" type="primary">Mo03380</name>
    <name evidence="2" type="ORF">E5Q_03380</name>
</gene>
<feature type="compositionally biased region" description="Low complexity" evidence="1">
    <location>
        <begin position="270"/>
        <end position="283"/>
    </location>
</feature>
<evidence type="ECO:0000313" key="2">
    <source>
        <dbReference type="EMBL" id="GAA96709.1"/>
    </source>
</evidence>
<dbReference type="InParanoid" id="G7E1J9"/>
<evidence type="ECO:0000313" key="3">
    <source>
        <dbReference type="Proteomes" id="UP000009131"/>
    </source>
</evidence>
<sequence length="357" mass="38396">MQDEQQQPKHFFESPASTARNHPSSPGGSSRAHLRGKDMLAVEKRQATDVWVCDASTSTQRHGTSLARDLCDGLSSPEETVLSPISGPGERNRPWPMTRTESHDQRRRRQATLLKPVSAGADSPLISPLHLGQAVRIGAGSTGPSSFCPTPAAERDREVDERAQAALARGLEQSLMLRSEESPRSVVRKPIRSPSPRESPRPSRSNSTSSLAKASPSQNHKQQRPVLVIPSSRVRASPAAAQAQASRASAVKKVLCLSETESDCSPAMAPLSSSYTYSSPLRTPGAASEAGTGKTTAYAAYKDGSLNTPANSPVVHKAVSGSAGRLQADRVDQRGRRTSRGEQTERRSIELMRRNIE</sequence>
<dbReference type="HOGENOM" id="CLU_066480_0_0_1"/>
<feature type="region of interest" description="Disordered" evidence="1">
    <location>
        <begin position="318"/>
        <end position="357"/>
    </location>
</feature>
<organism evidence="2 3">
    <name type="scientific">Mixia osmundae (strain CBS 9802 / IAM 14324 / JCM 22182 / KY 12970)</name>
    <dbReference type="NCBI Taxonomy" id="764103"/>
    <lineage>
        <taxon>Eukaryota</taxon>
        <taxon>Fungi</taxon>
        <taxon>Dikarya</taxon>
        <taxon>Basidiomycota</taxon>
        <taxon>Pucciniomycotina</taxon>
        <taxon>Mixiomycetes</taxon>
        <taxon>Mixiales</taxon>
        <taxon>Mixiaceae</taxon>
        <taxon>Mixia</taxon>
    </lineage>
</organism>
<feature type="compositionally biased region" description="Polar residues" evidence="1">
    <location>
        <begin position="211"/>
        <end position="220"/>
    </location>
</feature>
<protein>
    <submittedName>
        <fullName evidence="2">Uncharacterized protein</fullName>
    </submittedName>
</protein>